<dbReference type="RefSeq" id="WP_023108436.1">
    <property type="nucleotide sequence ID" value="NZ_CP014844.1"/>
</dbReference>
<protein>
    <submittedName>
        <fullName evidence="2">ABC transporter substrate-binding protein</fullName>
    </submittedName>
</protein>
<organism evidence="2 3">
    <name type="scientific">Cupriavidus nantongensis</name>
    <dbReference type="NCBI Taxonomy" id="1796606"/>
    <lineage>
        <taxon>Bacteria</taxon>
        <taxon>Pseudomonadati</taxon>
        <taxon>Pseudomonadota</taxon>
        <taxon>Betaproteobacteria</taxon>
        <taxon>Burkholderiales</taxon>
        <taxon>Burkholderiaceae</taxon>
        <taxon>Cupriavidus</taxon>
    </lineage>
</organism>
<feature type="domain" description="DUF5983" evidence="1">
    <location>
        <begin position="134"/>
        <end position="242"/>
    </location>
</feature>
<accession>A0A142JII3</accession>
<reference evidence="2 3" key="1">
    <citation type="submission" date="2016-03" db="EMBL/GenBank/DDBJ databases">
        <title>Complete genome sequence of a novel chlorpyrifos degrading bacterium, Cupriavidus nantongensis sp. X1.</title>
        <authorList>
            <person name="Fang L."/>
        </authorList>
    </citation>
    <scope>NUCLEOTIDE SEQUENCE [LARGE SCALE GENOMIC DNA]</scope>
    <source>
        <strain evidence="2 3">X1</strain>
    </source>
</reference>
<dbReference type="Proteomes" id="UP000075238">
    <property type="component" value="Chromosome 1"/>
</dbReference>
<dbReference type="OrthoDB" id="8557870at2"/>
<dbReference type="STRING" id="1796606.A2G96_09175"/>
<name>A0A142JII3_9BURK</name>
<sequence>MSQNPNPFLRGYWNLKIVRTLSISHEDGSPHVWLNIHPSQHHLSDEALVSSPCIVTGGFAVVRTGTEPVGAALMAECDAVEGVSGEGVVGAVVYAIHGDDFDGRPVHVGDTYSAEAAREVVQRLSFETGYYSRCWEVSSAHISHETGQYLANLADLATPEAFLFVAFRVPYSPAIGVKLVSTPWTDQHLQDVEGITAEQLRQEHRSKGMPDDLAQILALAGQADVRILILDADAPVLPGLPLAGE</sequence>
<dbReference type="AlphaFoldDB" id="A0A142JII3"/>
<gene>
    <name evidence="2" type="ORF">A2G96_09175</name>
</gene>
<evidence type="ECO:0000313" key="3">
    <source>
        <dbReference type="Proteomes" id="UP000075238"/>
    </source>
</evidence>
<keyword evidence="3" id="KW-1185">Reference proteome</keyword>
<evidence type="ECO:0000259" key="1">
    <source>
        <dbReference type="Pfam" id="PF19419"/>
    </source>
</evidence>
<dbReference type="InterPro" id="IPR046025">
    <property type="entry name" value="DUF5983"/>
</dbReference>
<evidence type="ECO:0000313" key="2">
    <source>
        <dbReference type="EMBL" id="AMR77895.1"/>
    </source>
</evidence>
<dbReference type="EMBL" id="CP014844">
    <property type="protein sequence ID" value="AMR77895.1"/>
    <property type="molecule type" value="Genomic_DNA"/>
</dbReference>
<proteinExistence type="predicted"/>
<dbReference type="Pfam" id="PF19419">
    <property type="entry name" value="DUF5983"/>
    <property type="match status" value="1"/>
</dbReference>
<dbReference type="KEGG" id="cnan:A2G96_09175"/>